<evidence type="ECO:0000256" key="2">
    <source>
        <dbReference type="SAM" id="SignalP"/>
    </source>
</evidence>
<proteinExistence type="predicted"/>
<dbReference type="GO" id="GO:0005789">
    <property type="term" value="C:endoplasmic reticulum membrane"/>
    <property type="evidence" value="ECO:0007669"/>
    <property type="project" value="TreeGrafter"/>
</dbReference>
<reference evidence="4" key="2">
    <citation type="submission" date="2020-11" db="EMBL/GenBank/DDBJ databases">
        <authorList>
            <person name="McCartney M.A."/>
            <person name="Auch B."/>
            <person name="Kono T."/>
            <person name="Mallez S."/>
            <person name="Becker A."/>
            <person name="Gohl D.M."/>
            <person name="Silverstein K.A.T."/>
            <person name="Koren S."/>
            <person name="Bechman K.B."/>
            <person name="Herman A."/>
            <person name="Abrahante J.E."/>
            <person name="Garbe J."/>
        </authorList>
    </citation>
    <scope>NUCLEOTIDE SEQUENCE</scope>
    <source>
        <strain evidence="4">Duluth1</strain>
        <tissue evidence="4">Whole animal</tissue>
    </source>
</reference>
<keyword evidence="2" id="KW-0732">Signal</keyword>
<dbReference type="PROSITE" id="PS51352">
    <property type="entry name" value="THIOREDOXIN_2"/>
    <property type="match status" value="1"/>
</dbReference>
<dbReference type="Pfam" id="PF13848">
    <property type="entry name" value="Thioredoxin_6"/>
    <property type="match status" value="1"/>
</dbReference>
<evidence type="ECO:0000313" key="4">
    <source>
        <dbReference type="EMBL" id="KAH3754803.1"/>
    </source>
</evidence>
<dbReference type="Pfam" id="PF00085">
    <property type="entry name" value="Thioredoxin"/>
    <property type="match status" value="1"/>
</dbReference>
<gene>
    <name evidence="4" type="ORF">DPMN_189484</name>
</gene>
<comment type="caution">
    <text evidence="4">The sequence shown here is derived from an EMBL/GenBank/DDBJ whole genome shotgun (WGS) entry which is preliminary data.</text>
</comment>
<dbReference type="Gene3D" id="3.40.30.10">
    <property type="entry name" value="Glutaredoxin"/>
    <property type="match status" value="3"/>
</dbReference>
<accession>A0A9D4DTL9</accession>
<feature type="signal peptide" evidence="2">
    <location>
        <begin position="1"/>
        <end position="31"/>
    </location>
</feature>
<feature type="region of interest" description="Disordered" evidence="1">
    <location>
        <begin position="362"/>
        <end position="520"/>
    </location>
</feature>
<name>A0A9D4DTL9_DREPO</name>
<dbReference type="Proteomes" id="UP000828390">
    <property type="component" value="Unassembled WGS sequence"/>
</dbReference>
<dbReference type="GO" id="GO:0006457">
    <property type="term" value="P:protein folding"/>
    <property type="evidence" value="ECO:0007669"/>
    <property type="project" value="TreeGrafter"/>
</dbReference>
<dbReference type="SUPFAM" id="SSF52833">
    <property type="entry name" value="Thioredoxin-like"/>
    <property type="match status" value="3"/>
</dbReference>
<reference evidence="4" key="1">
    <citation type="journal article" date="2019" name="bioRxiv">
        <title>The Genome of the Zebra Mussel, Dreissena polymorpha: A Resource for Invasive Species Research.</title>
        <authorList>
            <person name="McCartney M.A."/>
            <person name="Auch B."/>
            <person name="Kono T."/>
            <person name="Mallez S."/>
            <person name="Zhang Y."/>
            <person name="Obille A."/>
            <person name="Becker A."/>
            <person name="Abrahante J.E."/>
            <person name="Garbe J."/>
            <person name="Badalamenti J.P."/>
            <person name="Herman A."/>
            <person name="Mangelson H."/>
            <person name="Liachko I."/>
            <person name="Sullivan S."/>
            <person name="Sone E.D."/>
            <person name="Koren S."/>
            <person name="Silverstein K.A.T."/>
            <person name="Beckman K.B."/>
            <person name="Gohl D.M."/>
        </authorList>
    </citation>
    <scope>NUCLEOTIDE SEQUENCE</scope>
    <source>
        <strain evidence="4">Duluth1</strain>
        <tissue evidence="4">Whole animal</tissue>
    </source>
</reference>
<dbReference type="GO" id="GO:0003756">
    <property type="term" value="F:protein disulfide isomerase activity"/>
    <property type="evidence" value="ECO:0007669"/>
    <property type="project" value="TreeGrafter"/>
</dbReference>
<feature type="domain" description="Thioredoxin" evidence="3">
    <location>
        <begin position="25"/>
        <end position="143"/>
    </location>
</feature>
<evidence type="ECO:0000313" key="5">
    <source>
        <dbReference type="Proteomes" id="UP000828390"/>
    </source>
</evidence>
<evidence type="ECO:0000259" key="3">
    <source>
        <dbReference type="PROSITE" id="PS51352"/>
    </source>
</evidence>
<dbReference type="PANTHER" id="PTHR46295">
    <property type="entry name" value="ENDOPLASMIC RETICULUM RESIDENT PROTEIN 44"/>
    <property type="match status" value="1"/>
</dbReference>
<dbReference type="PANTHER" id="PTHR46295:SF1">
    <property type="entry name" value="ENDOPLASMIC RETICULUM RESIDENT PROTEIN 44"/>
    <property type="match status" value="1"/>
</dbReference>
<dbReference type="CDD" id="cd02996">
    <property type="entry name" value="PDI_a_ERp44"/>
    <property type="match status" value="1"/>
</dbReference>
<evidence type="ECO:0000256" key="1">
    <source>
        <dbReference type="SAM" id="MobiDB-lite"/>
    </source>
</evidence>
<feature type="compositionally biased region" description="Low complexity" evidence="1">
    <location>
        <begin position="411"/>
        <end position="442"/>
    </location>
</feature>
<feature type="chain" id="PRO_5038844443" description="Thioredoxin domain-containing protein" evidence="2">
    <location>
        <begin position="32"/>
        <end position="520"/>
    </location>
</feature>
<dbReference type="InterPro" id="IPR013766">
    <property type="entry name" value="Thioredoxin_domain"/>
</dbReference>
<organism evidence="4 5">
    <name type="scientific">Dreissena polymorpha</name>
    <name type="common">Zebra mussel</name>
    <name type="synonym">Mytilus polymorpha</name>
    <dbReference type="NCBI Taxonomy" id="45954"/>
    <lineage>
        <taxon>Eukaryota</taxon>
        <taxon>Metazoa</taxon>
        <taxon>Spiralia</taxon>
        <taxon>Lophotrochozoa</taxon>
        <taxon>Mollusca</taxon>
        <taxon>Bivalvia</taxon>
        <taxon>Autobranchia</taxon>
        <taxon>Heteroconchia</taxon>
        <taxon>Euheterodonta</taxon>
        <taxon>Imparidentia</taxon>
        <taxon>Neoheterodontei</taxon>
        <taxon>Myida</taxon>
        <taxon>Dreissenoidea</taxon>
        <taxon>Dreissenidae</taxon>
        <taxon>Dreissena</taxon>
    </lineage>
</organism>
<dbReference type="InterPro" id="IPR052643">
    <property type="entry name" value="ERP44"/>
</dbReference>
<dbReference type="GO" id="GO:0005793">
    <property type="term" value="C:endoplasmic reticulum-Golgi intermediate compartment"/>
    <property type="evidence" value="ECO:0007669"/>
    <property type="project" value="TreeGrafter"/>
</dbReference>
<protein>
    <recommendedName>
        <fullName evidence="3">Thioredoxin domain-containing protein</fullName>
    </recommendedName>
</protein>
<sequence length="520" mass="58074">MVTQNSFAILFSRSTCLLAAMVCLLSVGTRAESQVLTTSTFNNVVSTHELVFVNFYADWCRFSQILAPVFDEAAKKVKELFPDQGKVAFGKVDCDRETSISTQYHISKYPTLKLFRNGQAVKKEYRGQRSVEALTEFVRKQLEDTVQQHGKLEELDELQDKKRNMIGYFSDKETDSYKTYRRVAMQLRDDCVFHAAVGPISDGERAGAESKIVFRPPNTRHEDVGYTGETHNFDFMAQWMHDRCVPLVREITFENAEELTEEGLPFLILFHKLEDTEIVERFNNAVQRELLGDKNAVNFLIADGSKFTHPLHHLGKSSNDLPVLAIDSFRHMYLFPHDVKKDLDTPGLLKKFIDDLHSGKLHREFHHGPDPAQPAQIDNQEPAASPTDYPVPTPTQAPSEGKESASVAASDGNQGQQDNTQGQPAGNQGQPDGNQGQPEGQGHLPHDKDQPTVKAEVLTSPPDGGLKVKGQGLVCLISTGGHIPHDSDKPDTPTSPPESAFRKLAPSENRYTVLRERDEL</sequence>
<dbReference type="AlphaFoldDB" id="A0A9D4DTL9"/>
<dbReference type="InterPro" id="IPR036249">
    <property type="entry name" value="Thioredoxin-like_sf"/>
</dbReference>
<dbReference type="EMBL" id="JAIWYP010000010">
    <property type="protein sequence ID" value="KAH3754803.1"/>
    <property type="molecule type" value="Genomic_DNA"/>
</dbReference>
<keyword evidence="5" id="KW-1185">Reference proteome</keyword>